<evidence type="ECO:0000313" key="2">
    <source>
        <dbReference type="EMBL" id="MFD0764489.1"/>
    </source>
</evidence>
<keyword evidence="3" id="KW-1185">Reference proteome</keyword>
<organism evidence="2 3">
    <name type="scientific">Mucilaginibacter lutimaris</name>
    <dbReference type="NCBI Taxonomy" id="931629"/>
    <lineage>
        <taxon>Bacteria</taxon>
        <taxon>Pseudomonadati</taxon>
        <taxon>Bacteroidota</taxon>
        <taxon>Sphingobacteriia</taxon>
        <taxon>Sphingobacteriales</taxon>
        <taxon>Sphingobacteriaceae</taxon>
        <taxon>Mucilaginibacter</taxon>
    </lineage>
</organism>
<dbReference type="EMBL" id="JBHTIA010000003">
    <property type="protein sequence ID" value="MFD0764489.1"/>
    <property type="molecule type" value="Genomic_DNA"/>
</dbReference>
<proteinExistence type="predicted"/>
<dbReference type="RefSeq" id="WP_377139994.1">
    <property type="nucleotide sequence ID" value="NZ_JBHTIA010000003.1"/>
</dbReference>
<name>A0ABW2ZE85_9SPHI</name>
<dbReference type="Pfam" id="PF13351">
    <property type="entry name" value="DUF4099"/>
    <property type="match status" value="1"/>
</dbReference>
<protein>
    <submittedName>
        <fullName evidence="2">DUF4099 domain-containing protein</fullName>
    </submittedName>
</protein>
<gene>
    <name evidence="2" type="ORF">ACFQZI_06470</name>
</gene>
<feature type="domain" description="DUF4099" evidence="1">
    <location>
        <begin position="22"/>
        <end position="103"/>
    </location>
</feature>
<evidence type="ECO:0000313" key="3">
    <source>
        <dbReference type="Proteomes" id="UP001597073"/>
    </source>
</evidence>
<reference evidence="3" key="1">
    <citation type="journal article" date="2019" name="Int. J. Syst. Evol. Microbiol.">
        <title>The Global Catalogue of Microorganisms (GCM) 10K type strain sequencing project: providing services to taxonomists for standard genome sequencing and annotation.</title>
        <authorList>
            <consortium name="The Broad Institute Genomics Platform"/>
            <consortium name="The Broad Institute Genome Sequencing Center for Infectious Disease"/>
            <person name="Wu L."/>
            <person name="Ma J."/>
        </authorList>
    </citation>
    <scope>NUCLEOTIDE SEQUENCE [LARGE SCALE GENOMIC DNA]</scope>
    <source>
        <strain evidence="3">CCUG 60742</strain>
    </source>
</reference>
<comment type="caution">
    <text evidence="2">The sequence shown here is derived from an EMBL/GenBank/DDBJ whole genome shotgun (WGS) entry which is preliminary data.</text>
</comment>
<evidence type="ECO:0000259" key="1">
    <source>
        <dbReference type="Pfam" id="PF13351"/>
    </source>
</evidence>
<dbReference type="Proteomes" id="UP001597073">
    <property type="component" value="Unassembled WGS sequence"/>
</dbReference>
<accession>A0ABW2ZE85</accession>
<sequence length="273" mass="30523">MIRNRVRNGQLRSADNMDLINFKESELPVKDLETLGLSAGGQLLLNVNDLKALLSGRRTDMLHLENLETESIKIKAIDAKISLHRNEQGKADLLIHPIYRKPATPDFLDDNEAAKLEKGELANLLKVTTDKKGNKKEILVEYDPETREFIVSDTDKILAPDMINSEFLTPAQKDAYRKGKEVKLADGTSLNYSGTDTNGIRSNRLALIASILVDGGLSYMVYKGLNAAFGQKHDLKESTKLSPGYHNAMKALEDERPAADNAHIRFERSRHTR</sequence>
<dbReference type="InterPro" id="IPR025343">
    <property type="entry name" value="DUF4099"/>
</dbReference>